<evidence type="ECO:0000313" key="2">
    <source>
        <dbReference type="EMBL" id="PRZ43884.1"/>
    </source>
</evidence>
<dbReference type="InterPro" id="IPR029039">
    <property type="entry name" value="Flavoprotein-like_sf"/>
</dbReference>
<dbReference type="RefSeq" id="WP_106346961.1">
    <property type="nucleotide sequence ID" value="NZ_PVUE01000001.1"/>
</dbReference>
<dbReference type="PANTHER" id="PTHR39201">
    <property type="entry name" value="EXPORTED PROTEIN-RELATED"/>
    <property type="match status" value="1"/>
</dbReference>
<organism evidence="2 3">
    <name type="scientific">Antricoccus suffuscus</name>
    <dbReference type="NCBI Taxonomy" id="1629062"/>
    <lineage>
        <taxon>Bacteria</taxon>
        <taxon>Bacillati</taxon>
        <taxon>Actinomycetota</taxon>
        <taxon>Actinomycetes</taxon>
        <taxon>Geodermatophilales</taxon>
        <taxon>Antricoccaceae</taxon>
        <taxon>Antricoccus</taxon>
    </lineage>
</organism>
<dbReference type="GO" id="GO:0010181">
    <property type="term" value="F:FMN binding"/>
    <property type="evidence" value="ECO:0007669"/>
    <property type="project" value="InterPro"/>
</dbReference>
<protein>
    <submittedName>
        <fullName evidence="2">Flavodoxin</fullName>
    </submittedName>
</protein>
<dbReference type="Gene3D" id="3.40.50.360">
    <property type="match status" value="1"/>
</dbReference>
<dbReference type="AlphaFoldDB" id="A0A2T1A5P7"/>
<dbReference type="InterPro" id="IPR008254">
    <property type="entry name" value="Flavodoxin/NO_synth"/>
</dbReference>
<keyword evidence="3" id="KW-1185">Reference proteome</keyword>
<accession>A0A2T1A5P7</accession>
<dbReference type="PANTHER" id="PTHR39201:SF1">
    <property type="entry name" value="FLAVODOXIN-LIKE DOMAIN-CONTAINING PROTEIN"/>
    <property type="match status" value="1"/>
</dbReference>
<dbReference type="SUPFAM" id="SSF52218">
    <property type="entry name" value="Flavoproteins"/>
    <property type="match status" value="1"/>
</dbReference>
<dbReference type="Proteomes" id="UP000237752">
    <property type="component" value="Unassembled WGS sequence"/>
</dbReference>
<name>A0A2T1A5P7_9ACTN</name>
<comment type="caution">
    <text evidence="2">The sequence shown here is derived from an EMBL/GenBank/DDBJ whole genome shotgun (WGS) entry which is preliminary data.</text>
</comment>
<feature type="domain" description="Flavodoxin-like" evidence="1">
    <location>
        <begin position="34"/>
        <end position="124"/>
    </location>
</feature>
<dbReference type="Pfam" id="PF12682">
    <property type="entry name" value="Flavodoxin_4"/>
    <property type="match status" value="1"/>
</dbReference>
<evidence type="ECO:0000259" key="1">
    <source>
        <dbReference type="Pfam" id="PF12682"/>
    </source>
</evidence>
<evidence type="ECO:0000313" key="3">
    <source>
        <dbReference type="Proteomes" id="UP000237752"/>
    </source>
</evidence>
<reference evidence="2 3" key="1">
    <citation type="submission" date="2018-03" db="EMBL/GenBank/DDBJ databases">
        <title>Genomic Encyclopedia of Archaeal and Bacterial Type Strains, Phase II (KMG-II): from individual species to whole genera.</title>
        <authorList>
            <person name="Goeker M."/>
        </authorList>
    </citation>
    <scope>NUCLEOTIDE SEQUENCE [LARGE SCALE GENOMIC DNA]</scope>
    <source>
        <strain evidence="2 3">DSM 100065</strain>
    </source>
</reference>
<gene>
    <name evidence="2" type="ORF">CLV47_1018</name>
</gene>
<dbReference type="EMBL" id="PVUE01000001">
    <property type="protein sequence ID" value="PRZ43884.1"/>
    <property type="molecule type" value="Genomic_DNA"/>
</dbReference>
<dbReference type="OrthoDB" id="9806505at2"/>
<proteinExistence type="predicted"/>
<sequence length="141" mass="14975">MPSAVLTPHGSRFTKPAPLHTGKVLVIVRNQQEQNADARPTIAAKVPDTSGYDTVLIGSPVWNMRAPMTMSAFVESADLTGKSILPFVTYAVSGLSGTDDDYRAALPNVDVGDGLAIRGEIVADAGLERDEWLKANALAVR</sequence>